<evidence type="ECO:0000313" key="13">
    <source>
        <dbReference type="RefSeq" id="XP_040589292.1"/>
    </source>
</evidence>
<keyword evidence="5" id="KW-0297">G-protein coupled receptor</keyword>
<accession>A0ABM2WEQ7</accession>
<keyword evidence="6 10" id="KW-0472">Membrane</keyword>
<evidence type="ECO:0000259" key="11">
    <source>
        <dbReference type="PROSITE" id="PS50262"/>
    </source>
</evidence>
<evidence type="ECO:0000256" key="4">
    <source>
        <dbReference type="ARBA" id="ARBA00022989"/>
    </source>
</evidence>
<evidence type="ECO:0000256" key="3">
    <source>
        <dbReference type="ARBA" id="ARBA00022692"/>
    </source>
</evidence>
<feature type="transmembrane region" description="Helical" evidence="10">
    <location>
        <begin position="301"/>
        <end position="321"/>
    </location>
</feature>
<evidence type="ECO:0000256" key="10">
    <source>
        <dbReference type="SAM" id="Phobius"/>
    </source>
</evidence>
<dbReference type="Gene3D" id="1.20.1070.10">
    <property type="entry name" value="Rhodopsin 7-helix transmembrane proteins"/>
    <property type="match status" value="1"/>
</dbReference>
<reference evidence="13" key="1">
    <citation type="submission" date="2025-08" db="UniProtKB">
        <authorList>
            <consortium name="RefSeq"/>
        </authorList>
    </citation>
    <scope>IDENTIFICATION</scope>
    <source>
        <tissue evidence="13">Liver</tissue>
    </source>
</reference>
<feature type="transmembrane region" description="Helical" evidence="10">
    <location>
        <begin position="341"/>
        <end position="365"/>
    </location>
</feature>
<keyword evidence="3 10" id="KW-0812">Transmembrane</keyword>
<dbReference type="Proteomes" id="UP000886700">
    <property type="component" value="Unplaced"/>
</dbReference>
<name>A0ABM2WEQ7_MESAU</name>
<evidence type="ECO:0000256" key="2">
    <source>
        <dbReference type="ARBA" id="ARBA00022475"/>
    </source>
</evidence>
<dbReference type="CDD" id="cd15107">
    <property type="entry name" value="7tmA_MrgprB"/>
    <property type="match status" value="1"/>
</dbReference>
<feature type="transmembrane region" description="Helical" evidence="10">
    <location>
        <begin position="223"/>
        <end position="241"/>
    </location>
</feature>
<dbReference type="InterPro" id="IPR000276">
    <property type="entry name" value="GPCR_Rhodpsn"/>
</dbReference>
<feature type="transmembrane region" description="Helical" evidence="10">
    <location>
        <begin position="261"/>
        <end position="280"/>
    </location>
</feature>
<keyword evidence="7" id="KW-0675">Receptor</keyword>
<protein>
    <submittedName>
        <fullName evidence="13">Mas-related G-protein coupled receptor member B4-like</fullName>
    </submittedName>
</protein>
<keyword evidence="8" id="KW-0807">Transducer</keyword>
<evidence type="ECO:0000256" key="8">
    <source>
        <dbReference type="ARBA" id="ARBA00023224"/>
    </source>
</evidence>
<evidence type="ECO:0000256" key="5">
    <source>
        <dbReference type="ARBA" id="ARBA00023040"/>
    </source>
</evidence>
<evidence type="ECO:0000256" key="9">
    <source>
        <dbReference type="SAM" id="MobiDB-lite"/>
    </source>
</evidence>
<keyword evidence="4 10" id="KW-1133">Transmembrane helix</keyword>
<dbReference type="GeneID" id="106022243"/>
<comment type="subcellular location">
    <subcellularLocation>
        <location evidence="1">Cell membrane</location>
        <topology evidence="1">Multi-pass membrane protein</topology>
    </subcellularLocation>
</comment>
<evidence type="ECO:0000256" key="6">
    <source>
        <dbReference type="ARBA" id="ARBA00023136"/>
    </source>
</evidence>
<keyword evidence="2" id="KW-1003">Cell membrane</keyword>
<dbReference type="InterPro" id="IPR017452">
    <property type="entry name" value="GPCR_Rhodpsn_7TM"/>
</dbReference>
<organism evidence="12 13">
    <name type="scientific">Mesocricetus auratus</name>
    <name type="common">Golden hamster</name>
    <dbReference type="NCBI Taxonomy" id="10036"/>
    <lineage>
        <taxon>Eukaryota</taxon>
        <taxon>Metazoa</taxon>
        <taxon>Chordata</taxon>
        <taxon>Craniata</taxon>
        <taxon>Vertebrata</taxon>
        <taxon>Euteleostomi</taxon>
        <taxon>Mammalia</taxon>
        <taxon>Eutheria</taxon>
        <taxon>Euarchontoglires</taxon>
        <taxon>Glires</taxon>
        <taxon>Rodentia</taxon>
        <taxon>Myomorpha</taxon>
        <taxon>Muroidea</taxon>
        <taxon>Cricetidae</taxon>
        <taxon>Cricetinae</taxon>
        <taxon>Mesocricetus</taxon>
    </lineage>
</organism>
<keyword evidence="12" id="KW-1185">Reference proteome</keyword>
<feature type="transmembrane region" description="Helical" evidence="10">
    <location>
        <begin position="185"/>
        <end position="211"/>
    </location>
</feature>
<dbReference type="Pfam" id="PF00001">
    <property type="entry name" value="7tm_1"/>
    <property type="match status" value="1"/>
</dbReference>
<dbReference type="RefSeq" id="XP_040589292.1">
    <property type="nucleotide sequence ID" value="XM_040733358.1"/>
</dbReference>
<evidence type="ECO:0000256" key="1">
    <source>
        <dbReference type="ARBA" id="ARBA00004651"/>
    </source>
</evidence>
<dbReference type="SUPFAM" id="SSF81321">
    <property type="entry name" value="Family A G protein-coupled receptor-like"/>
    <property type="match status" value="1"/>
</dbReference>
<feature type="domain" description="G-protein coupled receptors family 1 profile" evidence="11">
    <location>
        <begin position="203"/>
        <end position="435"/>
    </location>
</feature>
<proteinExistence type="predicted"/>
<dbReference type="PROSITE" id="PS50262">
    <property type="entry name" value="G_PROTEIN_RECEP_F1_2"/>
    <property type="match status" value="1"/>
</dbReference>
<feature type="transmembrane region" description="Helical" evidence="10">
    <location>
        <begin position="421"/>
        <end position="443"/>
    </location>
</feature>
<feature type="transmembrane region" description="Helical" evidence="10">
    <location>
        <begin position="377"/>
        <end position="401"/>
    </location>
</feature>
<feature type="region of interest" description="Disordered" evidence="9">
    <location>
        <begin position="1"/>
        <end position="26"/>
    </location>
</feature>
<dbReference type="PRINTS" id="PR02108">
    <property type="entry name" value="MRGPCRFAMILY"/>
</dbReference>
<dbReference type="PANTHER" id="PTHR11334">
    <property type="entry name" value="MAS-RELATED G-PROTEIN COUPLED RECEPTOR"/>
    <property type="match status" value="1"/>
</dbReference>
<evidence type="ECO:0000256" key="7">
    <source>
        <dbReference type="ARBA" id="ARBA00023170"/>
    </source>
</evidence>
<dbReference type="PRINTS" id="PR00237">
    <property type="entry name" value="GPCRRHODOPSN"/>
</dbReference>
<dbReference type="PANTHER" id="PTHR11334:SF29">
    <property type="entry name" value="MAS-RELATED G-PROTEIN COUPLED RECEPTOR MEMBER X2"/>
    <property type="match status" value="1"/>
</dbReference>
<dbReference type="InterPro" id="IPR026234">
    <property type="entry name" value="MRGPCRFAMILY"/>
</dbReference>
<sequence length="478" mass="52724">MQCTAELIGPGNRVGGRGGGRAEDGRGAALRRRGRGVLPRLAGSSLAAAGPRQARAGGELQQLRTQQLQTQRRPLLWRQQLLRKGTGGGVGSRRREKWNSGEIEASECNAVAGESAHNVAAAATAGMPISTHLGMPISGSFPPLRHGLNTSEEFPSMQLSTPAWMANGTAMNTCDYNQPLYCATVIYTLNILIVIIALVGMAGNAIVLWLLGFCLHRNAFSVYILNLAGADFLFLFFHTLYSLEKILCHHHIIHIDVPIHFLTVLNCAYLASLSMLSAISTERCLSALWPIWYRCQRPRHASAVICALLWALSLILGLLEGSSCGAFFNDLVLAWCKKLDFITFAWLIVLFVVLLGSSLALMLRVFCGSHRIPVTRLYVTIALTVLVFLAFGLSYGIYWFHLFWVKGIHINSSCRVLEMTIFLSCINSCANPIIYFLVGSIRYHRFQRQTLKMILQRAMQDTPEKEGGERSSSGQEIV</sequence>
<evidence type="ECO:0000313" key="12">
    <source>
        <dbReference type="Proteomes" id="UP000886700"/>
    </source>
</evidence>
<gene>
    <name evidence="13" type="primary">LOC106022243</name>
</gene>